<feature type="chain" id="PRO_5036228624" evidence="1">
    <location>
        <begin position="27"/>
        <end position="99"/>
    </location>
</feature>
<organism evidence="2 4">
    <name type="scientific">Rotaria magnacalcarata</name>
    <dbReference type="NCBI Taxonomy" id="392030"/>
    <lineage>
        <taxon>Eukaryota</taxon>
        <taxon>Metazoa</taxon>
        <taxon>Spiralia</taxon>
        <taxon>Gnathifera</taxon>
        <taxon>Rotifera</taxon>
        <taxon>Eurotatoria</taxon>
        <taxon>Bdelloidea</taxon>
        <taxon>Philodinida</taxon>
        <taxon>Philodinidae</taxon>
        <taxon>Rotaria</taxon>
    </lineage>
</organism>
<gene>
    <name evidence="3" type="ORF">GIL414_LOCUS74327</name>
    <name evidence="2" type="ORF">KQP761_LOCUS12648</name>
</gene>
<comment type="caution">
    <text evidence="2">The sequence shown here is derived from an EMBL/GenBank/DDBJ whole genome shotgun (WGS) entry which is preliminary data.</text>
</comment>
<evidence type="ECO:0000313" key="4">
    <source>
        <dbReference type="Proteomes" id="UP000663834"/>
    </source>
</evidence>
<dbReference type="EMBL" id="CAJOBJ010340579">
    <property type="protein sequence ID" value="CAF5194573.1"/>
    <property type="molecule type" value="Genomic_DNA"/>
</dbReference>
<sequence>MLRTHHFTILSFITFVILILLSECNSYPFFNELTIRERPTKYYVQTRVDRHLNRIKMKQYYNTLKQLKNWRRDIDESNENDDATLQDMSLPYNNLNYKR</sequence>
<protein>
    <submittedName>
        <fullName evidence="2">Uncharacterized protein</fullName>
    </submittedName>
</protein>
<dbReference type="OrthoDB" id="10041790at2759"/>
<reference evidence="2" key="1">
    <citation type="submission" date="2021-02" db="EMBL/GenBank/DDBJ databases">
        <authorList>
            <person name="Nowell W R."/>
        </authorList>
    </citation>
    <scope>NUCLEOTIDE SEQUENCE</scope>
</reference>
<dbReference type="Proteomes" id="UP000663834">
    <property type="component" value="Unassembled WGS sequence"/>
</dbReference>
<dbReference type="Proteomes" id="UP000681720">
    <property type="component" value="Unassembled WGS sequence"/>
</dbReference>
<accession>A0A815QKI4</accession>
<feature type="signal peptide" evidence="1">
    <location>
        <begin position="1"/>
        <end position="26"/>
    </location>
</feature>
<evidence type="ECO:0000313" key="3">
    <source>
        <dbReference type="EMBL" id="CAF5194573.1"/>
    </source>
</evidence>
<dbReference type="AlphaFoldDB" id="A0A815QKI4"/>
<dbReference type="EMBL" id="CAJNOW010005762">
    <property type="protein sequence ID" value="CAF1463298.1"/>
    <property type="molecule type" value="Genomic_DNA"/>
</dbReference>
<keyword evidence="1" id="KW-0732">Signal</keyword>
<evidence type="ECO:0000256" key="1">
    <source>
        <dbReference type="SAM" id="SignalP"/>
    </source>
</evidence>
<proteinExistence type="predicted"/>
<evidence type="ECO:0000313" key="2">
    <source>
        <dbReference type="EMBL" id="CAF1463298.1"/>
    </source>
</evidence>
<name>A0A815QKI4_9BILA</name>